<evidence type="ECO:0000256" key="1">
    <source>
        <dbReference type="SAM" id="Phobius"/>
    </source>
</evidence>
<dbReference type="Proteomes" id="UP000235881">
    <property type="component" value="Unassembled WGS sequence"/>
</dbReference>
<gene>
    <name evidence="2" type="ORF">CXK95_01985</name>
</gene>
<keyword evidence="1" id="KW-0812">Transmembrane</keyword>
<feature type="transmembrane region" description="Helical" evidence="1">
    <location>
        <begin position="122"/>
        <end position="141"/>
    </location>
</feature>
<feature type="transmembrane region" description="Helical" evidence="1">
    <location>
        <begin position="77"/>
        <end position="95"/>
    </location>
</feature>
<protein>
    <submittedName>
        <fullName evidence="2">Uncharacterized protein</fullName>
    </submittedName>
</protein>
<accession>A0A8E2QG33</accession>
<keyword evidence="1" id="KW-1133">Transmembrane helix</keyword>
<sequence>MGYLSFYGAPLAAIEVDAYKVIISCVCLIVLFYSIIEIFSILLGLAGKFNKIVGAFFVSLIPGVLISLFAVLSKIYFLFWIAAGVVVLFYIFVIIELRRERSTDENLPKSEEHVLAGKIKEFLFFAFIVAGLSFSVGYNIAMEKIKYFVADENRVLVEIYGDKVILAYFKIQNKERALTGEIELASLSDSQLKGRSQRLGPLLPAKTTTP</sequence>
<evidence type="ECO:0000313" key="2">
    <source>
        <dbReference type="EMBL" id="PNF78084.1"/>
    </source>
</evidence>
<keyword evidence="3" id="KW-1185">Reference proteome</keyword>
<feature type="transmembrane region" description="Helical" evidence="1">
    <location>
        <begin position="21"/>
        <end position="45"/>
    </location>
</feature>
<reference evidence="2 3" key="1">
    <citation type="submission" date="2018-01" db="EMBL/GenBank/DDBJ databases">
        <title>Denitrification phenotypes of diverse strains of Pseudomonas stutzeri.</title>
        <authorList>
            <person name="Milligan D.A."/>
            <person name="Bergaust L."/>
            <person name="Bakken L.R."/>
            <person name="Frostegard A."/>
        </authorList>
    </citation>
    <scope>NUCLEOTIDE SEQUENCE [LARGE SCALE GENOMIC DNA]</scope>
    <source>
        <strain evidence="2 3">DSM 50238</strain>
    </source>
</reference>
<organism evidence="2 3">
    <name type="scientific">Stutzerimonas degradans</name>
    <dbReference type="NCBI Taxonomy" id="2968968"/>
    <lineage>
        <taxon>Bacteria</taxon>
        <taxon>Pseudomonadati</taxon>
        <taxon>Pseudomonadota</taxon>
        <taxon>Gammaproteobacteria</taxon>
        <taxon>Pseudomonadales</taxon>
        <taxon>Pseudomonadaceae</taxon>
        <taxon>Stutzerimonas</taxon>
    </lineage>
</organism>
<dbReference type="EMBL" id="POUK01000001">
    <property type="protein sequence ID" value="PNF78084.1"/>
    <property type="molecule type" value="Genomic_DNA"/>
</dbReference>
<evidence type="ECO:0000313" key="3">
    <source>
        <dbReference type="Proteomes" id="UP000235881"/>
    </source>
</evidence>
<name>A0A8E2QG33_9GAMM</name>
<feature type="transmembrane region" description="Helical" evidence="1">
    <location>
        <begin position="52"/>
        <end position="71"/>
    </location>
</feature>
<keyword evidence="1" id="KW-0472">Membrane</keyword>
<proteinExistence type="predicted"/>
<dbReference type="AlphaFoldDB" id="A0A8E2QG33"/>
<comment type="caution">
    <text evidence="2">The sequence shown here is derived from an EMBL/GenBank/DDBJ whole genome shotgun (WGS) entry which is preliminary data.</text>
</comment>